<name>A0ABU2ZYX6_9GAMM</name>
<gene>
    <name evidence="1" type="ORF">RM573_02905</name>
</gene>
<sequence>MCQCISENKLSDNVSLGGRSVAWVESEVAQWVENVIGRRNKERRMWWL</sequence>
<dbReference type="Gene3D" id="1.10.238.160">
    <property type="match status" value="1"/>
</dbReference>
<organism evidence="1 2">
    <name type="scientific">Thalassotalea castellviae</name>
    <dbReference type="NCBI Taxonomy" id="3075612"/>
    <lineage>
        <taxon>Bacteria</taxon>
        <taxon>Pseudomonadati</taxon>
        <taxon>Pseudomonadota</taxon>
        <taxon>Gammaproteobacteria</taxon>
        <taxon>Alteromonadales</taxon>
        <taxon>Colwelliaceae</taxon>
        <taxon>Thalassotalea</taxon>
    </lineage>
</organism>
<comment type="caution">
    <text evidence="1">The sequence shown here is derived from an EMBL/GenBank/DDBJ whole genome shotgun (WGS) entry which is preliminary data.</text>
</comment>
<evidence type="ECO:0000313" key="1">
    <source>
        <dbReference type="EMBL" id="MDT0602537.1"/>
    </source>
</evidence>
<protein>
    <submittedName>
        <fullName evidence="1">AlpA family phage regulatory protein</fullName>
    </submittedName>
</protein>
<dbReference type="RefSeq" id="WP_311577445.1">
    <property type="nucleotide sequence ID" value="NZ_JAVRIF010000001.1"/>
</dbReference>
<evidence type="ECO:0000313" key="2">
    <source>
        <dbReference type="Proteomes" id="UP001266357"/>
    </source>
</evidence>
<dbReference type="InterPro" id="IPR010260">
    <property type="entry name" value="AlpA"/>
</dbReference>
<dbReference type="Proteomes" id="UP001266357">
    <property type="component" value="Unassembled WGS sequence"/>
</dbReference>
<reference evidence="1 2" key="1">
    <citation type="submission" date="2023-09" db="EMBL/GenBank/DDBJ databases">
        <authorList>
            <person name="Rey-Velasco X."/>
        </authorList>
    </citation>
    <scope>NUCLEOTIDE SEQUENCE [LARGE SCALE GENOMIC DNA]</scope>
    <source>
        <strain evidence="1 2">W431</strain>
    </source>
</reference>
<dbReference type="EMBL" id="JAVRIF010000001">
    <property type="protein sequence ID" value="MDT0602537.1"/>
    <property type="molecule type" value="Genomic_DNA"/>
</dbReference>
<proteinExistence type="predicted"/>
<dbReference type="Pfam" id="PF05930">
    <property type="entry name" value="Phage_AlpA"/>
    <property type="match status" value="1"/>
</dbReference>
<keyword evidence="2" id="KW-1185">Reference proteome</keyword>
<accession>A0ABU2ZYX6</accession>